<dbReference type="AlphaFoldDB" id="A0A1H6MIH1"/>
<evidence type="ECO:0000256" key="3">
    <source>
        <dbReference type="ARBA" id="ARBA00023315"/>
    </source>
</evidence>
<evidence type="ECO:0000313" key="5">
    <source>
        <dbReference type="EMBL" id="SEH98941.1"/>
    </source>
</evidence>
<evidence type="ECO:0000256" key="1">
    <source>
        <dbReference type="ARBA" id="ARBA00005189"/>
    </source>
</evidence>
<dbReference type="PANTHER" id="PTHR10434:SF40">
    <property type="entry name" value="1-ACYL-SN-GLYCEROL-3-PHOSPHATE ACYLTRANSFERASE"/>
    <property type="match status" value="1"/>
</dbReference>
<proteinExistence type="predicted"/>
<dbReference type="RefSeq" id="WP_245741036.1">
    <property type="nucleotide sequence ID" value="NZ_JACVVN010000012.1"/>
</dbReference>
<organism evidence="5 6">
    <name type="scientific">Akkermansia glycaniphila</name>
    <dbReference type="NCBI Taxonomy" id="1679444"/>
    <lineage>
        <taxon>Bacteria</taxon>
        <taxon>Pseudomonadati</taxon>
        <taxon>Verrucomicrobiota</taxon>
        <taxon>Verrucomicrobiia</taxon>
        <taxon>Verrucomicrobiales</taxon>
        <taxon>Akkermansiaceae</taxon>
        <taxon>Akkermansia</taxon>
    </lineage>
</organism>
<evidence type="ECO:0000259" key="4">
    <source>
        <dbReference type="SMART" id="SM00563"/>
    </source>
</evidence>
<dbReference type="EMBL" id="LT629973">
    <property type="protein sequence ID" value="SEH98941.1"/>
    <property type="molecule type" value="Genomic_DNA"/>
</dbReference>
<reference evidence="6" key="1">
    <citation type="submission" date="2016-09" db="EMBL/GenBank/DDBJ databases">
        <authorList>
            <person name="Koehorst J."/>
        </authorList>
    </citation>
    <scope>NUCLEOTIDE SEQUENCE [LARGE SCALE GENOMIC DNA]</scope>
</reference>
<gene>
    <name evidence="5" type="ORF">PYTT_2344</name>
</gene>
<dbReference type="SUPFAM" id="SSF69593">
    <property type="entry name" value="Glycerol-3-phosphate (1)-acyltransferase"/>
    <property type="match status" value="1"/>
</dbReference>
<dbReference type="SMART" id="SM00563">
    <property type="entry name" value="PlsC"/>
    <property type="match status" value="1"/>
</dbReference>
<name>A0A1H6MIH1_9BACT</name>
<dbReference type="Pfam" id="PF01553">
    <property type="entry name" value="Acyltransferase"/>
    <property type="match status" value="1"/>
</dbReference>
<dbReference type="STRING" id="1679444.PYTT_2344"/>
<dbReference type="InterPro" id="IPR002123">
    <property type="entry name" value="Plipid/glycerol_acylTrfase"/>
</dbReference>
<keyword evidence="3 5" id="KW-0012">Acyltransferase</keyword>
<dbReference type="GO" id="GO:0006654">
    <property type="term" value="P:phosphatidic acid biosynthetic process"/>
    <property type="evidence" value="ECO:0007669"/>
    <property type="project" value="TreeGrafter"/>
</dbReference>
<evidence type="ECO:0000256" key="2">
    <source>
        <dbReference type="ARBA" id="ARBA00022679"/>
    </source>
</evidence>
<dbReference type="PANTHER" id="PTHR10434">
    <property type="entry name" value="1-ACYL-SN-GLYCEROL-3-PHOSPHATE ACYLTRANSFERASE"/>
    <property type="match status" value="1"/>
</dbReference>
<dbReference type="Proteomes" id="UP000176204">
    <property type="component" value="Chromosome I"/>
</dbReference>
<protein>
    <submittedName>
        <fullName evidence="5">Acyltransferase</fullName>
    </submittedName>
</protein>
<sequence>MKMNAFYWVFYTLFKSASRAFFGHRVINREKLIEEGPVLIVANHQSFLDPPMLGIAYEGPIYFFARKTLFKGIFKKALPKCQAIPIDQENPDSSSMKAVIKLLRAGERVLVFPEGSRTPDGEIHDAMPGISLILSKANVPVQPLRIHGAYDCLPIGSSFPRFRQVTVSVGDPIDFTPAELKARGKDAYQHIADKVMNAIRALPTEP</sequence>
<dbReference type="GO" id="GO:0003841">
    <property type="term" value="F:1-acylglycerol-3-phosphate O-acyltransferase activity"/>
    <property type="evidence" value="ECO:0007669"/>
    <property type="project" value="TreeGrafter"/>
</dbReference>
<keyword evidence="6" id="KW-1185">Reference proteome</keyword>
<evidence type="ECO:0000313" key="6">
    <source>
        <dbReference type="Proteomes" id="UP000176204"/>
    </source>
</evidence>
<dbReference type="CDD" id="cd07989">
    <property type="entry name" value="LPLAT_AGPAT-like"/>
    <property type="match status" value="1"/>
</dbReference>
<feature type="domain" description="Phospholipid/glycerol acyltransferase" evidence="4">
    <location>
        <begin position="38"/>
        <end position="149"/>
    </location>
</feature>
<accession>A0A1H6MIH1</accession>
<comment type="pathway">
    <text evidence="1">Lipid metabolism.</text>
</comment>
<dbReference type="KEGG" id="agl:PYTT_2344"/>
<keyword evidence="2 5" id="KW-0808">Transferase</keyword>